<dbReference type="EMBL" id="FXXC01000001">
    <property type="protein sequence ID" value="SMR93217.1"/>
    <property type="molecule type" value="Genomic_DNA"/>
</dbReference>
<dbReference type="Pfam" id="PF01909">
    <property type="entry name" value="NTP_transf_2"/>
    <property type="match status" value="1"/>
</dbReference>
<dbReference type="GeneID" id="31772992"/>
<dbReference type="InterPro" id="IPR002934">
    <property type="entry name" value="Polymerase_NTP_transf_dom"/>
</dbReference>
<evidence type="ECO:0000313" key="2">
    <source>
        <dbReference type="EMBL" id="SMR93217.1"/>
    </source>
</evidence>
<dbReference type="RefSeq" id="WP_015908070.1">
    <property type="nucleotide sequence ID" value="NZ_FUZJ01000001.1"/>
</dbReference>
<accession>A0ABY1S850</accession>
<dbReference type="CDD" id="cd05403">
    <property type="entry name" value="NT_KNTase_like"/>
    <property type="match status" value="1"/>
</dbReference>
<organism evidence="2 3">
    <name type="scientific">Caldicellulosiruptor bescii</name>
    <name type="common">Anaerocellum thermophilum</name>
    <dbReference type="NCBI Taxonomy" id="31899"/>
    <lineage>
        <taxon>Bacteria</taxon>
        <taxon>Bacillati</taxon>
        <taxon>Bacillota</taxon>
        <taxon>Bacillota incertae sedis</taxon>
        <taxon>Caldicellulosiruptorales</taxon>
        <taxon>Caldicellulosiruptoraceae</taxon>
        <taxon>Caldicellulosiruptor</taxon>
    </lineage>
</organism>
<dbReference type="PANTHER" id="PTHR33933">
    <property type="entry name" value="NUCLEOTIDYLTRANSFERASE"/>
    <property type="match status" value="1"/>
</dbReference>
<comment type="caution">
    <text evidence="2">The sequence shown here is derived from an EMBL/GenBank/DDBJ whole genome shotgun (WGS) entry which is preliminary data.</text>
</comment>
<proteinExistence type="predicted"/>
<keyword evidence="3" id="KW-1185">Reference proteome</keyword>
<dbReference type="InterPro" id="IPR043519">
    <property type="entry name" value="NT_sf"/>
</dbReference>
<dbReference type="PANTHER" id="PTHR33933:SF1">
    <property type="entry name" value="PROTEIN ADENYLYLTRANSFERASE MNTA-RELATED"/>
    <property type="match status" value="1"/>
</dbReference>
<dbReference type="SUPFAM" id="SSF81301">
    <property type="entry name" value="Nucleotidyltransferase"/>
    <property type="match status" value="1"/>
</dbReference>
<sequence length="115" mass="13575">MSDIKLENYQDIINKVVEELKGLYGDKLRKIVLYGSYAKGTQNEESDIDIAVLVDEDEQVLKDYENKLDEIISEIGYRSFKLISIVDISYQRYMQYKEILPYYKNIENEGIVLYE</sequence>
<evidence type="ECO:0000313" key="3">
    <source>
        <dbReference type="Proteomes" id="UP000196803"/>
    </source>
</evidence>
<dbReference type="Gene3D" id="3.30.460.10">
    <property type="entry name" value="Beta Polymerase, domain 2"/>
    <property type="match status" value="1"/>
</dbReference>
<gene>
    <name evidence="2" type="ORF">SAMN05216240_1440</name>
</gene>
<feature type="domain" description="Polymerase nucleotidyl transferase" evidence="1">
    <location>
        <begin position="13"/>
        <end position="77"/>
    </location>
</feature>
<name>A0ABY1S850_CALBS</name>
<evidence type="ECO:0000259" key="1">
    <source>
        <dbReference type="Pfam" id="PF01909"/>
    </source>
</evidence>
<reference evidence="2 3" key="1">
    <citation type="submission" date="2017-05" db="EMBL/GenBank/DDBJ databases">
        <authorList>
            <person name="Varghese N."/>
            <person name="Submissions S."/>
        </authorList>
    </citation>
    <scope>NUCLEOTIDE SEQUENCE [LARGE SCALE GENOMIC DNA]</scope>
    <source>
        <strain evidence="2 3">MACB1020</strain>
    </source>
</reference>
<dbReference type="InterPro" id="IPR052548">
    <property type="entry name" value="Type_VII_TA_antitoxin"/>
</dbReference>
<dbReference type="Proteomes" id="UP000196803">
    <property type="component" value="Unassembled WGS sequence"/>
</dbReference>
<protein>
    <submittedName>
        <fullName evidence="2">Nucleotidyltransferase domain-containing protein</fullName>
    </submittedName>
</protein>